<protein>
    <submittedName>
        <fullName evidence="3">Pyridoxine 4-dehydrogenase</fullName>
    </submittedName>
</protein>
<reference evidence="3 4" key="1">
    <citation type="journal article" date="2014" name="BMC Genomics">
        <title>Comparative genomics of the major fungal agents of human and animal Sporotrichosis: Sporothrix schenckii and Sporothrix brasiliensis.</title>
        <authorList>
            <person name="Teixeira M.M."/>
            <person name="de Almeida L.G."/>
            <person name="Kubitschek-Barreira P."/>
            <person name="Alves F.L."/>
            <person name="Kioshima E.S."/>
            <person name="Abadio A.K."/>
            <person name="Fernandes L."/>
            <person name="Derengowski L.S."/>
            <person name="Ferreira K.S."/>
            <person name="Souza R.C."/>
            <person name="Ruiz J.C."/>
            <person name="de Andrade N.C."/>
            <person name="Paes H.C."/>
            <person name="Nicola A.M."/>
            <person name="Albuquerque P."/>
            <person name="Gerber A.L."/>
            <person name="Martins V.P."/>
            <person name="Peconick L.D."/>
            <person name="Neto A.V."/>
            <person name="Chaucanez C.B."/>
            <person name="Silva P.A."/>
            <person name="Cunha O.L."/>
            <person name="de Oliveira F.F."/>
            <person name="dos Santos T.C."/>
            <person name="Barros A.L."/>
            <person name="Soares M.A."/>
            <person name="de Oliveira L.M."/>
            <person name="Marini M.M."/>
            <person name="Villalobos-Duno H."/>
            <person name="Cunha M.M."/>
            <person name="de Hoog S."/>
            <person name="da Silveira J.F."/>
            <person name="Henrissat B."/>
            <person name="Nino-Vega G.A."/>
            <person name="Cisalpino P.S."/>
            <person name="Mora-Montes H.M."/>
            <person name="Almeida S.R."/>
            <person name="Stajich J.E."/>
            <person name="Lopes-Bezerra L.M."/>
            <person name="Vasconcelos A.T."/>
            <person name="Felipe M.S."/>
        </authorList>
    </citation>
    <scope>NUCLEOTIDE SEQUENCE [LARGE SCALE GENOMIC DNA]</scope>
    <source>
        <strain evidence="3 4">5110</strain>
    </source>
</reference>
<dbReference type="Pfam" id="PF00248">
    <property type="entry name" value="Aldo_ket_red"/>
    <property type="match status" value="1"/>
</dbReference>
<keyword evidence="4" id="KW-1185">Reference proteome</keyword>
<dbReference type="InterPro" id="IPR023210">
    <property type="entry name" value="NADP_OxRdtase_dom"/>
</dbReference>
<dbReference type="AlphaFoldDB" id="A0A0C2JD47"/>
<sequence>MPQLAGKQVGPIGYGLMGLTRPDSTLSDDEKFAAMRAALDAGANFWNGGEFYGPESANSLVLLEKYFAKYPEDADRVVLSIKGGMDKPNTYTPDSRRANVRRSVLDSAAQLQGRKVMDLFEVGRHDRVTPWPTTVAAFQELIQEGAFRAISLSEVTAASVHAAVAAAASVGAPPIAACEEELSLLTADILTDGVAAACAAHNIPIVAYSPVGRGLLTGQVRSQADLYGAMARFPRFSADNLPQNLQLVDALAAYAARKGCTLPQLAINWARCQSLRPGMPATIIPIPGGTTVERVRENLKVVDLTIEDLDALDAIRAKHDVQGGRYPGGMPGKA</sequence>
<evidence type="ECO:0000256" key="1">
    <source>
        <dbReference type="ARBA" id="ARBA00023002"/>
    </source>
</evidence>
<dbReference type="GO" id="GO:0005737">
    <property type="term" value="C:cytoplasm"/>
    <property type="evidence" value="ECO:0007669"/>
    <property type="project" value="TreeGrafter"/>
</dbReference>
<evidence type="ECO:0000259" key="2">
    <source>
        <dbReference type="Pfam" id="PF00248"/>
    </source>
</evidence>
<gene>
    <name evidence="3" type="ORF">SPBR_03795</name>
</gene>
<dbReference type="EMBL" id="AWTV01000003">
    <property type="protein sequence ID" value="KIH94862.1"/>
    <property type="molecule type" value="Genomic_DNA"/>
</dbReference>
<dbReference type="VEuPathDB" id="FungiDB:SPBR_03795"/>
<dbReference type="GeneID" id="63677006"/>
<dbReference type="RefSeq" id="XP_040622872.1">
    <property type="nucleotide sequence ID" value="XM_040762085.1"/>
</dbReference>
<dbReference type="SUPFAM" id="SSF51430">
    <property type="entry name" value="NAD(P)-linked oxidoreductase"/>
    <property type="match status" value="1"/>
</dbReference>
<dbReference type="Proteomes" id="UP000031575">
    <property type="component" value="Unassembled WGS sequence"/>
</dbReference>
<dbReference type="GO" id="GO:0016491">
    <property type="term" value="F:oxidoreductase activity"/>
    <property type="evidence" value="ECO:0007669"/>
    <property type="project" value="UniProtKB-KW"/>
</dbReference>
<dbReference type="Gene3D" id="3.20.20.100">
    <property type="entry name" value="NADP-dependent oxidoreductase domain"/>
    <property type="match status" value="1"/>
</dbReference>
<feature type="domain" description="NADP-dependent oxidoreductase" evidence="2">
    <location>
        <begin position="11"/>
        <end position="316"/>
    </location>
</feature>
<organism evidence="3 4">
    <name type="scientific">Sporothrix brasiliensis 5110</name>
    <dbReference type="NCBI Taxonomy" id="1398154"/>
    <lineage>
        <taxon>Eukaryota</taxon>
        <taxon>Fungi</taxon>
        <taxon>Dikarya</taxon>
        <taxon>Ascomycota</taxon>
        <taxon>Pezizomycotina</taxon>
        <taxon>Sordariomycetes</taxon>
        <taxon>Sordariomycetidae</taxon>
        <taxon>Ophiostomatales</taxon>
        <taxon>Ophiostomataceae</taxon>
        <taxon>Sporothrix</taxon>
    </lineage>
</organism>
<dbReference type="InterPro" id="IPR036812">
    <property type="entry name" value="NAD(P)_OxRdtase_dom_sf"/>
</dbReference>
<keyword evidence="1" id="KW-0560">Oxidoreductase</keyword>
<dbReference type="CDD" id="cd19077">
    <property type="entry name" value="AKR_AKR8A1-2"/>
    <property type="match status" value="1"/>
</dbReference>
<dbReference type="PANTHER" id="PTHR43625:SF78">
    <property type="entry name" value="PYRIDOXAL REDUCTASE-RELATED"/>
    <property type="match status" value="1"/>
</dbReference>
<dbReference type="HOGENOM" id="CLU_023205_2_1_1"/>
<dbReference type="OrthoDB" id="37537at2759"/>
<evidence type="ECO:0000313" key="4">
    <source>
        <dbReference type="Proteomes" id="UP000031575"/>
    </source>
</evidence>
<proteinExistence type="predicted"/>
<name>A0A0C2JD47_9PEZI</name>
<dbReference type="PANTHER" id="PTHR43625">
    <property type="entry name" value="AFLATOXIN B1 ALDEHYDE REDUCTASE"/>
    <property type="match status" value="1"/>
</dbReference>
<accession>A0A0C2JD47</accession>
<evidence type="ECO:0000313" key="3">
    <source>
        <dbReference type="EMBL" id="KIH94862.1"/>
    </source>
</evidence>
<dbReference type="InterPro" id="IPR050791">
    <property type="entry name" value="Aldo-Keto_reductase"/>
</dbReference>
<comment type="caution">
    <text evidence="3">The sequence shown here is derived from an EMBL/GenBank/DDBJ whole genome shotgun (WGS) entry which is preliminary data.</text>
</comment>